<evidence type="ECO:0000256" key="1">
    <source>
        <dbReference type="ARBA" id="ARBA00004937"/>
    </source>
</evidence>
<dbReference type="EMBL" id="CAKLPX010000001">
    <property type="protein sequence ID" value="CAH0990915.1"/>
    <property type="molecule type" value="Genomic_DNA"/>
</dbReference>
<comment type="caution">
    <text evidence="10">The sequence shown here is derived from an EMBL/GenBank/DDBJ whole genome shotgun (WGS) entry which is preliminary data.</text>
</comment>
<accession>A0ABN8EI99</accession>
<evidence type="ECO:0000259" key="8">
    <source>
        <dbReference type="Pfam" id="PF00479"/>
    </source>
</evidence>
<comment type="function">
    <text evidence="7">Catalyzes the oxidation of glucose 6-phosphate to 6-phosphogluconolactone.</text>
</comment>
<dbReference type="EC" id="1.1.1.49" evidence="7"/>
<dbReference type="SUPFAM" id="SSF51735">
    <property type="entry name" value="NAD(P)-binding Rossmann-fold domains"/>
    <property type="match status" value="1"/>
</dbReference>
<feature type="binding site" evidence="7">
    <location>
        <position position="47"/>
    </location>
    <ligand>
        <name>NADP(+)</name>
        <dbReference type="ChEBI" id="CHEBI:58349"/>
    </ligand>
</feature>
<dbReference type="SUPFAM" id="SSF55347">
    <property type="entry name" value="Glyceraldehyde-3-phosphate dehydrogenase-like, C-terminal domain"/>
    <property type="match status" value="1"/>
</dbReference>
<evidence type="ECO:0000256" key="5">
    <source>
        <dbReference type="ARBA" id="ARBA00023002"/>
    </source>
</evidence>
<feature type="binding site" evidence="7">
    <location>
        <position position="215"/>
    </location>
    <ligand>
        <name>substrate</name>
    </ligand>
</feature>
<comment type="catalytic activity">
    <reaction evidence="7">
        <text>D-glucose 6-phosphate + NADP(+) = 6-phospho-D-glucono-1,5-lactone + NADPH + H(+)</text>
        <dbReference type="Rhea" id="RHEA:15841"/>
        <dbReference type="ChEBI" id="CHEBI:15378"/>
        <dbReference type="ChEBI" id="CHEBI:57783"/>
        <dbReference type="ChEBI" id="CHEBI:57955"/>
        <dbReference type="ChEBI" id="CHEBI:58349"/>
        <dbReference type="ChEBI" id="CHEBI:61548"/>
        <dbReference type="EC" id="1.1.1.49"/>
    </reaction>
</comment>
<feature type="binding site" evidence="7">
    <location>
        <position position="234"/>
    </location>
    <ligand>
        <name>substrate</name>
    </ligand>
</feature>
<dbReference type="InterPro" id="IPR036291">
    <property type="entry name" value="NAD(P)-bd_dom_sf"/>
</dbReference>
<evidence type="ECO:0000313" key="10">
    <source>
        <dbReference type="EMBL" id="CAH0990915.1"/>
    </source>
</evidence>
<dbReference type="GO" id="GO:0004345">
    <property type="term" value="F:glucose-6-phosphate dehydrogenase activity"/>
    <property type="evidence" value="ECO:0007669"/>
    <property type="project" value="UniProtKB-EC"/>
</dbReference>
<dbReference type="Gene3D" id="3.30.360.10">
    <property type="entry name" value="Dihydrodipicolinate Reductase, domain 2"/>
    <property type="match status" value="1"/>
</dbReference>
<evidence type="ECO:0000256" key="2">
    <source>
        <dbReference type="ARBA" id="ARBA00009975"/>
    </source>
</evidence>
<dbReference type="InterPro" id="IPR019796">
    <property type="entry name" value="G6P_DH_AS"/>
</dbReference>
<feature type="binding site" evidence="7">
    <location>
        <begin position="90"/>
        <end position="91"/>
    </location>
    <ligand>
        <name>NADP(+)</name>
        <dbReference type="ChEBI" id="CHEBI:58349"/>
    </ligand>
</feature>
<evidence type="ECO:0000259" key="9">
    <source>
        <dbReference type="Pfam" id="PF02781"/>
    </source>
</evidence>
<evidence type="ECO:0000313" key="11">
    <source>
        <dbReference type="Proteomes" id="UP000838100"/>
    </source>
</evidence>
<dbReference type="PIRSF" id="PIRSF000110">
    <property type="entry name" value="G6PD"/>
    <property type="match status" value="1"/>
</dbReference>
<keyword evidence="11" id="KW-1185">Reference proteome</keyword>
<keyword evidence="6 7" id="KW-0119">Carbohydrate metabolism</keyword>
<evidence type="ECO:0000256" key="7">
    <source>
        <dbReference type="HAMAP-Rule" id="MF_00966"/>
    </source>
</evidence>
<sequence>MATTTVFDIVLFGGCGDLSLRKLMPALYRGYAEGSFDSNSRIIPTCRDAETAAGYAEILAKSLQQFLSSDEYDSAVADSFMQLVMPCALDITTVDERWKSLHKLFSKDAEQSRIFYMAVPPAIFGITCENLSQQKMINGQSRIVVEKPIGYDGVTASAINDEIARYFDEKSIFRIDHYLGKETVQNLMALRFTNVIFEQLWDAKSIDHVQISISETVGLEGRAGFYDNAGALRDMVQNHLLQLLCLVAMESPNKLDANSIRAEKLKVLEALRPLTGADVDDYTVRGQYVAGEFNGDLVPGYLEELGKPSSNTETFVAIKAHIDNWRWSKVPFYLSTGKRMKARSAKIVIQFKEVSHRVYDGSVGQMTPNQLIIKLQPGESIQLSLMTKDLTCLETKLKPVSLNLNFSDTYDNFKSDAYKRLILDVAANNPALFIHRDEVDCAWRWIDPIIEQWQQSAHTPDLYRAGSWGPSAAKTLIEQDDRYWFNGESDQ</sequence>
<dbReference type="PRINTS" id="PR00079">
    <property type="entry name" value="G6PDHDRGNASE"/>
</dbReference>
<feature type="active site" description="Proton acceptor" evidence="7">
    <location>
        <position position="239"/>
    </location>
</feature>
<comment type="similarity">
    <text evidence="2 7">Belongs to the glucose-6-phosphate dehydrogenase family.</text>
</comment>
<dbReference type="HAMAP" id="MF_00966">
    <property type="entry name" value="G6PD"/>
    <property type="match status" value="1"/>
</dbReference>
<feature type="domain" description="Glucose-6-phosphate dehydrogenase C-terminal" evidence="9">
    <location>
        <begin position="188"/>
        <end position="484"/>
    </location>
</feature>
<keyword evidence="4 7" id="KW-0521">NADP</keyword>
<feature type="binding site" evidence="7">
    <location>
        <position position="177"/>
    </location>
    <ligand>
        <name>substrate</name>
    </ligand>
</feature>
<name>A0ABN8EI99_9GAMM</name>
<dbReference type="PROSITE" id="PS00069">
    <property type="entry name" value="G6P_DEHYDROGENASE"/>
    <property type="match status" value="1"/>
</dbReference>
<dbReference type="Pfam" id="PF02781">
    <property type="entry name" value="G6PD_C"/>
    <property type="match status" value="1"/>
</dbReference>
<evidence type="ECO:0000256" key="4">
    <source>
        <dbReference type="ARBA" id="ARBA00022857"/>
    </source>
</evidence>
<reference evidence="10" key="1">
    <citation type="submission" date="2021-12" db="EMBL/GenBank/DDBJ databases">
        <authorList>
            <person name="Rodrigo-Torres L."/>
            <person name="Arahal R. D."/>
            <person name="Lucena T."/>
        </authorList>
    </citation>
    <scope>NUCLEOTIDE SEQUENCE</scope>
    <source>
        <strain evidence="10">CECT 8267</strain>
    </source>
</reference>
<dbReference type="Gene3D" id="3.40.50.720">
    <property type="entry name" value="NAD(P)-binding Rossmann-like Domain"/>
    <property type="match status" value="1"/>
</dbReference>
<feature type="domain" description="Glucose-6-phosphate dehydrogenase NAD-binding" evidence="8">
    <location>
        <begin position="10"/>
        <end position="186"/>
    </location>
</feature>
<dbReference type="PANTHER" id="PTHR23429:SF0">
    <property type="entry name" value="GLUCOSE-6-PHOSPHATE 1-DEHYDROGENASE"/>
    <property type="match status" value="1"/>
</dbReference>
<gene>
    <name evidence="10" type="primary">zwf_2</name>
    <name evidence="7" type="synonym">zwf</name>
    <name evidence="10" type="ORF">SIN8267_01016</name>
</gene>
<evidence type="ECO:0000256" key="3">
    <source>
        <dbReference type="ARBA" id="ARBA00022526"/>
    </source>
</evidence>
<dbReference type="Proteomes" id="UP000838100">
    <property type="component" value="Unassembled WGS sequence"/>
</dbReference>
<dbReference type="Pfam" id="PF00479">
    <property type="entry name" value="G6PD_N"/>
    <property type="match status" value="1"/>
</dbReference>
<dbReference type="NCBIfam" id="TIGR00871">
    <property type="entry name" value="zwf"/>
    <property type="match status" value="1"/>
</dbReference>
<feature type="binding site" evidence="7">
    <location>
        <position position="181"/>
    </location>
    <ligand>
        <name>substrate</name>
    </ligand>
</feature>
<dbReference type="InterPro" id="IPR022675">
    <property type="entry name" value="G6P_DH_C"/>
</dbReference>
<dbReference type="RefSeq" id="WP_237443580.1">
    <property type="nucleotide sequence ID" value="NZ_CAKLPX010000001.1"/>
</dbReference>
<comment type="pathway">
    <text evidence="1 7">Carbohydrate degradation; pentose phosphate pathway; D-ribulose 5-phosphate from D-glucose 6-phosphate (oxidative stage): step 1/3.</text>
</comment>
<comment type="caution">
    <text evidence="7">Lacks conserved residue(s) required for the propagation of feature annotation.</text>
</comment>
<evidence type="ECO:0000256" key="6">
    <source>
        <dbReference type="ARBA" id="ARBA00023277"/>
    </source>
</evidence>
<feature type="binding site" evidence="7">
    <location>
        <position position="338"/>
    </location>
    <ligand>
        <name>substrate</name>
    </ligand>
</feature>
<protein>
    <recommendedName>
        <fullName evidence="7">Glucose-6-phosphate 1-dehydrogenase</fullName>
        <shortName evidence="7">G6PD</shortName>
        <ecNumber evidence="7">1.1.1.49</ecNumber>
    </recommendedName>
</protein>
<organism evidence="10 11">
    <name type="scientific">Sinobacterium norvegicum</name>
    <dbReference type="NCBI Taxonomy" id="1641715"/>
    <lineage>
        <taxon>Bacteria</taxon>
        <taxon>Pseudomonadati</taxon>
        <taxon>Pseudomonadota</taxon>
        <taxon>Gammaproteobacteria</taxon>
        <taxon>Cellvibrionales</taxon>
        <taxon>Spongiibacteraceae</taxon>
        <taxon>Sinobacterium</taxon>
    </lineage>
</organism>
<dbReference type="InterPro" id="IPR001282">
    <property type="entry name" value="G6P_DH"/>
</dbReference>
<keyword evidence="3 7" id="KW-0313">Glucose metabolism</keyword>
<feature type="binding site" evidence="7">
    <location>
        <position position="147"/>
    </location>
    <ligand>
        <name>NADP(+)</name>
        <dbReference type="ChEBI" id="CHEBI:58349"/>
    </ligand>
</feature>
<keyword evidence="5 7" id="KW-0560">Oxidoreductase</keyword>
<dbReference type="InterPro" id="IPR022674">
    <property type="entry name" value="G6P_DH_NAD-bd"/>
</dbReference>
<dbReference type="PANTHER" id="PTHR23429">
    <property type="entry name" value="GLUCOSE-6-PHOSPHATE 1-DEHYDROGENASE G6PD"/>
    <property type="match status" value="1"/>
</dbReference>
<proteinExistence type="inferred from homology"/>